<dbReference type="InterPro" id="IPR000719">
    <property type="entry name" value="Prot_kinase_dom"/>
</dbReference>
<dbReference type="CDD" id="cd14008">
    <property type="entry name" value="STKc_LKB1_CaMKK"/>
    <property type="match status" value="1"/>
</dbReference>
<gene>
    <name evidence="6" type="ORF">J8273_7871</name>
</gene>
<feature type="compositionally biased region" description="Polar residues" evidence="4">
    <location>
        <begin position="383"/>
        <end position="393"/>
    </location>
</feature>
<dbReference type="AlphaFoldDB" id="A0A8J6E7B1"/>
<comment type="caution">
    <text evidence="6">The sequence shown here is derived from an EMBL/GenBank/DDBJ whole genome shotgun (WGS) entry which is preliminary data.</text>
</comment>
<keyword evidence="6" id="KW-0808">Transferase</keyword>
<keyword evidence="1 3" id="KW-0547">Nucleotide-binding</keyword>
<dbReference type="Pfam" id="PF00069">
    <property type="entry name" value="Pkinase"/>
    <property type="match status" value="1"/>
</dbReference>
<evidence type="ECO:0000313" key="7">
    <source>
        <dbReference type="Proteomes" id="UP000717585"/>
    </source>
</evidence>
<dbReference type="PROSITE" id="PS50011">
    <property type="entry name" value="PROTEIN_KINASE_DOM"/>
    <property type="match status" value="1"/>
</dbReference>
<organism evidence="6 7">
    <name type="scientific">Carpediemonas membranifera</name>
    <dbReference type="NCBI Taxonomy" id="201153"/>
    <lineage>
        <taxon>Eukaryota</taxon>
        <taxon>Metamonada</taxon>
        <taxon>Carpediemonas-like organisms</taxon>
        <taxon>Carpediemonas</taxon>
    </lineage>
</organism>
<sequence length="702" mass="76986">MGQGCLGRVNSAKRIQRLNSSNAEAINQVFSSPAATPVFQNATHYTAGMSPVANSFDMPVTSSVNSSFDHESGERLVNQYAVLNTLGQGSYGKVKRVRNIQTGKYFAAKITDRRELFRHAPAQGTALLANVYNEIDILHNLNHPGIPKVYEVIDDPSVAELYCVMSLVQGGPVVRQGDVIDPDEAKRMMRDISDVLMYLHDQKVVHGDIKPDNVMANDERYTLIDFGTSRSMIHSRECLRHTAGTQAFMAPEITLNHSYNGKHADIWALGVTLYDVLYGSLPFIGSDIAQITYRAQKCRPHFPAGEDALLLDLFSGLLAKNPAYRLTAAQIRRHPWVTGETDTSSLRPFHLDVQLGGRQTLIRASSMTIRRRSVLSLSPLSSQAATPTGQATEPQREPARLKKQVTGHLSTNNLGAQLHIDSPRSRRVSWDAMAGAHSGATGSSHTRGTHTQSTGLTVVTHTDTTISESAVDIDTAQTVTQDEGEPAFRLLGESAVNLFGPDMGIPCTMVNEDGPLPADSPRKPSIVQSIQRYIDRWDVKTLDDRVAPLPPKLDNIVWNNENEATSTLPLTARSPSTRNGVMPTLQPLKGSMQRGIPAHTTELDDESTFDSDTETKSIFSEGDFLSDVRSLTDAATTRSGESVTPQDWSEIDSFDAEDWIPPIFDLLVDVGQQVEVQLTEWNVAVKPPYCRPVSIGSRPIGR</sequence>
<dbReference type="GO" id="GO:0035556">
    <property type="term" value="P:intracellular signal transduction"/>
    <property type="evidence" value="ECO:0007669"/>
    <property type="project" value="TreeGrafter"/>
</dbReference>
<feature type="region of interest" description="Disordered" evidence="4">
    <location>
        <begin position="434"/>
        <end position="456"/>
    </location>
</feature>
<evidence type="ECO:0000313" key="6">
    <source>
        <dbReference type="EMBL" id="KAG9390520.1"/>
    </source>
</evidence>
<dbReference type="GO" id="GO:0005737">
    <property type="term" value="C:cytoplasm"/>
    <property type="evidence" value="ECO:0007669"/>
    <property type="project" value="TreeGrafter"/>
</dbReference>
<dbReference type="SUPFAM" id="SSF56112">
    <property type="entry name" value="Protein kinase-like (PK-like)"/>
    <property type="match status" value="1"/>
</dbReference>
<evidence type="ECO:0000259" key="5">
    <source>
        <dbReference type="PROSITE" id="PS50011"/>
    </source>
</evidence>
<evidence type="ECO:0000256" key="4">
    <source>
        <dbReference type="SAM" id="MobiDB-lite"/>
    </source>
</evidence>
<reference evidence="6" key="1">
    <citation type="submission" date="2021-05" db="EMBL/GenBank/DDBJ databases">
        <title>A free-living protist that lacks canonical eukaryotic 1 DNA replication and segregation systems.</title>
        <authorList>
            <person name="Salas-Leiva D.E."/>
            <person name="Tromer E.C."/>
            <person name="Curtis B.A."/>
            <person name="Jerlstrom-Hultqvist J."/>
            <person name="Kolisko M."/>
            <person name="Yi Z."/>
            <person name="Salas-Leiva J.S."/>
            <person name="Gallot-Lavallee L."/>
            <person name="Kops G.J.P.L."/>
            <person name="Archibald J.M."/>
            <person name="Simpson A.G.B."/>
            <person name="Roger A.J."/>
        </authorList>
    </citation>
    <scope>NUCLEOTIDE SEQUENCE</scope>
    <source>
        <strain evidence="6">BICM</strain>
    </source>
</reference>
<dbReference type="OrthoDB" id="68483at2759"/>
<evidence type="ECO:0000256" key="1">
    <source>
        <dbReference type="ARBA" id="ARBA00022741"/>
    </source>
</evidence>
<dbReference type="SMART" id="SM00220">
    <property type="entry name" value="S_TKc"/>
    <property type="match status" value="1"/>
</dbReference>
<feature type="compositionally biased region" description="Polar residues" evidence="4">
    <location>
        <begin position="440"/>
        <end position="453"/>
    </location>
</feature>
<keyword evidence="6" id="KW-0418">Kinase</keyword>
<proteinExistence type="predicted"/>
<keyword evidence="7" id="KW-1185">Reference proteome</keyword>
<dbReference type="FunFam" id="1.10.510.10:FF:000571">
    <property type="entry name" value="Maternal embryonic leucine zipper kinase"/>
    <property type="match status" value="1"/>
</dbReference>
<feature type="domain" description="Protein kinase" evidence="5">
    <location>
        <begin position="80"/>
        <end position="337"/>
    </location>
</feature>
<dbReference type="PROSITE" id="PS00107">
    <property type="entry name" value="PROTEIN_KINASE_ATP"/>
    <property type="match status" value="1"/>
</dbReference>
<dbReference type="Gene3D" id="1.10.510.10">
    <property type="entry name" value="Transferase(Phosphotransferase) domain 1"/>
    <property type="match status" value="1"/>
</dbReference>
<evidence type="ECO:0000256" key="2">
    <source>
        <dbReference type="ARBA" id="ARBA00022840"/>
    </source>
</evidence>
<dbReference type="PANTHER" id="PTHR24346">
    <property type="entry name" value="MAP/MICROTUBULE AFFINITY-REGULATING KINASE"/>
    <property type="match status" value="1"/>
</dbReference>
<dbReference type="PANTHER" id="PTHR24346:SF77">
    <property type="entry name" value="SERINE THREONINE PROTEIN KINASE"/>
    <property type="match status" value="1"/>
</dbReference>
<dbReference type="InterPro" id="IPR011009">
    <property type="entry name" value="Kinase-like_dom_sf"/>
</dbReference>
<feature type="region of interest" description="Disordered" evidence="4">
    <location>
        <begin position="378"/>
        <end position="403"/>
    </location>
</feature>
<dbReference type="InterPro" id="IPR017441">
    <property type="entry name" value="Protein_kinase_ATP_BS"/>
</dbReference>
<evidence type="ECO:0000256" key="3">
    <source>
        <dbReference type="PROSITE-ProRule" id="PRU10141"/>
    </source>
</evidence>
<keyword evidence="2 3" id="KW-0067">ATP-binding</keyword>
<name>A0A8J6E7B1_9EUKA</name>
<protein>
    <submittedName>
        <fullName evidence="6">Protein kinase domain</fullName>
    </submittedName>
</protein>
<dbReference type="EMBL" id="JAHDYR010000064">
    <property type="protein sequence ID" value="KAG9390520.1"/>
    <property type="molecule type" value="Genomic_DNA"/>
</dbReference>
<dbReference type="GO" id="GO:0004674">
    <property type="term" value="F:protein serine/threonine kinase activity"/>
    <property type="evidence" value="ECO:0007669"/>
    <property type="project" value="TreeGrafter"/>
</dbReference>
<dbReference type="GO" id="GO:0005524">
    <property type="term" value="F:ATP binding"/>
    <property type="evidence" value="ECO:0007669"/>
    <property type="project" value="UniProtKB-UniRule"/>
</dbReference>
<dbReference type="Proteomes" id="UP000717585">
    <property type="component" value="Unassembled WGS sequence"/>
</dbReference>
<feature type="binding site" evidence="3">
    <location>
        <position position="109"/>
    </location>
    <ligand>
        <name>ATP</name>
        <dbReference type="ChEBI" id="CHEBI:30616"/>
    </ligand>
</feature>
<accession>A0A8J6E7B1</accession>